<comment type="caution">
    <text evidence="1">The sequence shown here is derived from an EMBL/GenBank/DDBJ whole genome shotgun (WGS) entry which is preliminary data.</text>
</comment>
<sequence length="33" mass="3956">TRILAILVYHKGALVFIYFQLNKFLNNYRLILS</sequence>
<evidence type="ECO:0000313" key="1">
    <source>
        <dbReference type="EMBL" id="CAF4347939.1"/>
    </source>
</evidence>
<accession>A0A820KVD0</accession>
<evidence type="ECO:0000313" key="2">
    <source>
        <dbReference type="Proteomes" id="UP000663881"/>
    </source>
</evidence>
<dbReference type="Proteomes" id="UP000663881">
    <property type="component" value="Unassembled WGS sequence"/>
</dbReference>
<dbReference type="EMBL" id="CAJOAY010021365">
    <property type="protein sequence ID" value="CAF4347939.1"/>
    <property type="molecule type" value="Genomic_DNA"/>
</dbReference>
<protein>
    <submittedName>
        <fullName evidence="1">Uncharacterized protein</fullName>
    </submittedName>
</protein>
<organism evidence="1 2">
    <name type="scientific">Adineta steineri</name>
    <dbReference type="NCBI Taxonomy" id="433720"/>
    <lineage>
        <taxon>Eukaryota</taxon>
        <taxon>Metazoa</taxon>
        <taxon>Spiralia</taxon>
        <taxon>Gnathifera</taxon>
        <taxon>Rotifera</taxon>
        <taxon>Eurotatoria</taxon>
        <taxon>Bdelloidea</taxon>
        <taxon>Adinetida</taxon>
        <taxon>Adinetidae</taxon>
        <taxon>Adineta</taxon>
    </lineage>
</organism>
<proteinExistence type="predicted"/>
<dbReference type="AlphaFoldDB" id="A0A820KVD0"/>
<name>A0A820KVD0_9BILA</name>
<gene>
    <name evidence="1" type="ORF">OKA104_LOCUS48645</name>
</gene>
<feature type="non-terminal residue" evidence="1">
    <location>
        <position position="1"/>
    </location>
</feature>
<reference evidence="1" key="1">
    <citation type="submission" date="2021-02" db="EMBL/GenBank/DDBJ databases">
        <authorList>
            <person name="Nowell W R."/>
        </authorList>
    </citation>
    <scope>NUCLEOTIDE SEQUENCE</scope>
</reference>